<dbReference type="InterPro" id="IPR016162">
    <property type="entry name" value="Ald_DH_N"/>
</dbReference>
<evidence type="ECO:0000259" key="5">
    <source>
        <dbReference type="Pfam" id="PF00171"/>
    </source>
</evidence>
<dbReference type="InterPro" id="IPR015590">
    <property type="entry name" value="Aldehyde_DH_dom"/>
</dbReference>
<dbReference type="CDD" id="cd07138">
    <property type="entry name" value="ALDH_CddD_SSP0762"/>
    <property type="match status" value="1"/>
</dbReference>
<keyword evidence="2 4" id="KW-0560">Oxidoreductase</keyword>
<protein>
    <submittedName>
        <fullName evidence="6">Aldehyde dehydrogenase family protein</fullName>
    </submittedName>
</protein>
<comment type="caution">
    <text evidence="6">The sequence shown here is derived from an EMBL/GenBank/DDBJ whole genome shotgun (WGS) entry which is preliminary data.</text>
</comment>
<dbReference type="Pfam" id="PF00171">
    <property type="entry name" value="Aldedh"/>
    <property type="match status" value="1"/>
</dbReference>
<sequence>MRSLYIDGAWTSSVASEPIDVVNPATEEVIDQVPAGDPKDVERAVAAARAAFPGWSALPPAERHGHLIRALALFQERADGIARVIATDVGAPLTFASRVQTGMPLTMFRTFLDLVAGEVGERFFQGERVGGSLVVREPYGVVGAITPWNYPLHQIVLKVVPALAAGNTVVLKPTEVAPLAAYAFAEILHDAGLPAGVFNMVSGTGPVVGEAIAAHPDVDMVSFTGSGRAGKRVAELAAGTVKKVALELGGKSPSVILPGADLARAVRRGVADVMRNSGQSCNALTRILVHHDLYDAAVEMAAGFAAEHPLGDPFAEGVRMGPLVSAVQRDRVRGYIELGVSEGARLVTGGAEPPEDLPKGYYVRPTVFADVRNDMRIAQEEIFGPVVSVIGYRTEEEAVRIANDTVYGLAAAVWAADEDQALAVARRLRAGQVEVNGGGFNPLAPFGGYKQSGVGREWGVAGLEEFCETKAIQLRG</sequence>
<dbReference type="InterPro" id="IPR016163">
    <property type="entry name" value="Ald_DH_C"/>
</dbReference>
<feature type="active site" evidence="3">
    <location>
        <position position="247"/>
    </location>
</feature>
<dbReference type="PROSITE" id="PS00687">
    <property type="entry name" value="ALDEHYDE_DEHYDR_GLU"/>
    <property type="match status" value="1"/>
</dbReference>
<dbReference type="RefSeq" id="WP_379871421.1">
    <property type="nucleotide sequence ID" value="NZ_JBHTBH010000006.1"/>
</dbReference>
<proteinExistence type="inferred from homology"/>
<accession>A0ABW2KH61</accession>
<dbReference type="Gene3D" id="3.40.605.10">
    <property type="entry name" value="Aldehyde Dehydrogenase, Chain A, domain 1"/>
    <property type="match status" value="1"/>
</dbReference>
<evidence type="ECO:0000256" key="1">
    <source>
        <dbReference type="ARBA" id="ARBA00009986"/>
    </source>
</evidence>
<feature type="domain" description="Aldehyde dehydrogenase" evidence="5">
    <location>
        <begin position="10"/>
        <end position="472"/>
    </location>
</feature>
<comment type="similarity">
    <text evidence="1 4">Belongs to the aldehyde dehydrogenase family.</text>
</comment>
<dbReference type="InterPro" id="IPR029510">
    <property type="entry name" value="Ald_DH_CS_GLU"/>
</dbReference>
<evidence type="ECO:0000313" key="6">
    <source>
        <dbReference type="EMBL" id="MFC7328760.1"/>
    </source>
</evidence>
<dbReference type="PANTHER" id="PTHR42804:SF1">
    <property type="entry name" value="ALDEHYDE DEHYDROGENASE-RELATED"/>
    <property type="match status" value="1"/>
</dbReference>
<dbReference type="EMBL" id="JBHTBH010000006">
    <property type="protein sequence ID" value="MFC7328760.1"/>
    <property type="molecule type" value="Genomic_DNA"/>
</dbReference>
<dbReference type="Proteomes" id="UP001596540">
    <property type="component" value="Unassembled WGS sequence"/>
</dbReference>
<organism evidence="6 7">
    <name type="scientific">Marinactinospora rubrisoli</name>
    <dbReference type="NCBI Taxonomy" id="2715399"/>
    <lineage>
        <taxon>Bacteria</taxon>
        <taxon>Bacillati</taxon>
        <taxon>Actinomycetota</taxon>
        <taxon>Actinomycetes</taxon>
        <taxon>Streptosporangiales</taxon>
        <taxon>Nocardiopsidaceae</taxon>
        <taxon>Marinactinospora</taxon>
    </lineage>
</organism>
<dbReference type="SUPFAM" id="SSF53720">
    <property type="entry name" value="ALDH-like"/>
    <property type="match status" value="1"/>
</dbReference>
<evidence type="ECO:0000313" key="7">
    <source>
        <dbReference type="Proteomes" id="UP001596540"/>
    </source>
</evidence>
<name>A0ABW2KH61_9ACTN</name>
<evidence type="ECO:0000256" key="4">
    <source>
        <dbReference type="RuleBase" id="RU003345"/>
    </source>
</evidence>
<reference evidence="7" key="1">
    <citation type="journal article" date="2019" name="Int. J. Syst. Evol. Microbiol.">
        <title>The Global Catalogue of Microorganisms (GCM) 10K type strain sequencing project: providing services to taxonomists for standard genome sequencing and annotation.</title>
        <authorList>
            <consortium name="The Broad Institute Genomics Platform"/>
            <consortium name="The Broad Institute Genome Sequencing Center for Infectious Disease"/>
            <person name="Wu L."/>
            <person name="Ma J."/>
        </authorList>
    </citation>
    <scope>NUCLEOTIDE SEQUENCE [LARGE SCALE GENOMIC DNA]</scope>
    <source>
        <strain evidence="7">CGMCC 4.7382</strain>
    </source>
</reference>
<evidence type="ECO:0000256" key="3">
    <source>
        <dbReference type="PROSITE-ProRule" id="PRU10007"/>
    </source>
</evidence>
<keyword evidence="7" id="KW-1185">Reference proteome</keyword>
<evidence type="ECO:0000256" key="2">
    <source>
        <dbReference type="ARBA" id="ARBA00023002"/>
    </source>
</evidence>
<dbReference type="InterPro" id="IPR016161">
    <property type="entry name" value="Ald_DH/histidinol_DH"/>
</dbReference>
<gene>
    <name evidence="6" type="ORF">ACFQRF_13500</name>
</gene>
<dbReference type="Gene3D" id="3.40.309.10">
    <property type="entry name" value="Aldehyde Dehydrogenase, Chain A, domain 2"/>
    <property type="match status" value="1"/>
</dbReference>
<dbReference type="PANTHER" id="PTHR42804">
    <property type="entry name" value="ALDEHYDE DEHYDROGENASE"/>
    <property type="match status" value="1"/>
</dbReference>